<feature type="non-terminal residue" evidence="1">
    <location>
        <position position="1"/>
    </location>
</feature>
<gene>
    <name evidence="1" type="ORF">IPOD504_LOCUS11920</name>
</gene>
<sequence length="229" mass="25897">MSERAWQVTQNFSGLQQIYTDFDDWLSRFSDHIRSKSTNVSNETEVYINQTGLRIKTKGKKDSLIKEDGDFLISPAISTNIKITIDSTDNKQNKSKRLKSSDEYEEQSNIDYFMYKILASNVAQALADIFWSRWTTGTRDYEYSVAIAVEMFTTDYVCVVVHEYSVNVRRLRHSSEDLSNQDQDHDIILANARERSGPVRGVETGRSCYASAENAAVARGAGTQCGGLT</sequence>
<name>A0ABN8IRP2_9NEOP</name>
<proteinExistence type="predicted"/>
<dbReference type="Proteomes" id="UP000837857">
    <property type="component" value="Chromosome 29"/>
</dbReference>
<evidence type="ECO:0000313" key="2">
    <source>
        <dbReference type="Proteomes" id="UP000837857"/>
    </source>
</evidence>
<accession>A0ABN8IRP2</accession>
<dbReference type="EMBL" id="OW152841">
    <property type="protein sequence ID" value="CAH2062369.1"/>
    <property type="molecule type" value="Genomic_DNA"/>
</dbReference>
<organism evidence="1 2">
    <name type="scientific">Iphiclides podalirius</name>
    <name type="common">scarce swallowtail</name>
    <dbReference type="NCBI Taxonomy" id="110791"/>
    <lineage>
        <taxon>Eukaryota</taxon>
        <taxon>Metazoa</taxon>
        <taxon>Ecdysozoa</taxon>
        <taxon>Arthropoda</taxon>
        <taxon>Hexapoda</taxon>
        <taxon>Insecta</taxon>
        <taxon>Pterygota</taxon>
        <taxon>Neoptera</taxon>
        <taxon>Endopterygota</taxon>
        <taxon>Lepidoptera</taxon>
        <taxon>Glossata</taxon>
        <taxon>Ditrysia</taxon>
        <taxon>Papilionoidea</taxon>
        <taxon>Papilionidae</taxon>
        <taxon>Papilioninae</taxon>
        <taxon>Iphiclides</taxon>
    </lineage>
</organism>
<protein>
    <submittedName>
        <fullName evidence="1">Uncharacterized protein</fullName>
    </submittedName>
</protein>
<evidence type="ECO:0000313" key="1">
    <source>
        <dbReference type="EMBL" id="CAH2062369.1"/>
    </source>
</evidence>
<reference evidence="1" key="1">
    <citation type="submission" date="2022-03" db="EMBL/GenBank/DDBJ databases">
        <authorList>
            <person name="Martin H S."/>
        </authorList>
    </citation>
    <scope>NUCLEOTIDE SEQUENCE</scope>
</reference>
<keyword evidence="2" id="KW-1185">Reference proteome</keyword>